<sequence length="39" mass="4220">MILELAPQKSKILFSKIVVIPKEQSKQGSSMNGRVGGYG</sequence>
<protein>
    <submittedName>
        <fullName evidence="1">Uncharacterized protein</fullName>
    </submittedName>
</protein>
<reference evidence="1" key="2">
    <citation type="journal article" date="2015" name="Data Brief">
        <title>Shoot transcriptome of the giant reed, Arundo donax.</title>
        <authorList>
            <person name="Barrero R.A."/>
            <person name="Guerrero F.D."/>
            <person name="Moolhuijzen P."/>
            <person name="Goolsby J.A."/>
            <person name="Tidwell J."/>
            <person name="Bellgard S.E."/>
            <person name="Bellgard M.I."/>
        </authorList>
    </citation>
    <scope>NUCLEOTIDE SEQUENCE</scope>
    <source>
        <tissue evidence="1">Shoot tissue taken approximately 20 cm above the soil surface</tissue>
    </source>
</reference>
<accession>A0A0A9FKZ4</accession>
<dbReference type="AlphaFoldDB" id="A0A0A9FKZ4"/>
<proteinExistence type="predicted"/>
<name>A0A0A9FKZ4_ARUDO</name>
<reference evidence="1" key="1">
    <citation type="submission" date="2014-09" db="EMBL/GenBank/DDBJ databases">
        <authorList>
            <person name="Magalhaes I.L.F."/>
            <person name="Oliveira U."/>
            <person name="Santos F.R."/>
            <person name="Vidigal T.H.D.A."/>
            <person name="Brescovit A.D."/>
            <person name="Santos A.J."/>
        </authorList>
    </citation>
    <scope>NUCLEOTIDE SEQUENCE</scope>
    <source>
        <tissue evidence="1">Shoot tissue taken approximately 20 cm above the soil surface</tissue>
    </source>
</reference>
<organism evidence="1">
    <name type="scientific">Arundo donax</name>
    <name type="common">Giant reed</name>
    <name type="synonym">Donax arundinaceus</name>
    <dbReference type="NCBI Taxonomy" id="35708"/>
    <lineage>
        <taxon>Eukaryota</taxon>
        <taxon>Viridiplantae</taxon>
        <taxon>Streptophyta</taxon>
        <taxon>Embryophyta</taxon>
        <taxon>Tracheophyta</taxon>
        <taxon>Spermatophyta</taxon>
        <taxon>Magnoliopsida</taxon>
        <taxon>Liliopsida</taxon>
        <taxon>Poales</taxon>
        <taxon>Poaceae</taxon>
        <taxon>PACMAD clade</taxon>
        <taxon>Arundinoideae</taxon>
        <taxon>Arundineae</taxon>
        <taxon>Arundo</taxon>
    </lineage>
</organism>
<evidence type="ECO:0000313" key="1">
    <source>
        <dbReference type="EMBL" id="JAE08953.1"/>
    </source>
</evidence>
<dbReference type="EMBL" id="GBRH01188943">
    <property type="protein sequence ID" value="JAE08953.1"/>
    <property type="molecule type" value="Transcribed_RNA"/>
</dbReference>